<keyword evidence="4" id="KW-1185">Reference proteome</keyword>
<comment type="caution">
    <text evidence="3">The sequence shown here is derived from an EMBL/GenBank/DDBJ whole genome shotgun (WGS) entry which is preliminary data.</text>
</comment>
<dbReference type="GO" id="GO:0005634">
    <property type="term" value="C:nucleus"/>
    <property type="evidence" value="ECO:0007669"/>
    <property type="project" value="TreeGrafter"/>
</dbReference>
<protein>
    <recommendedName>
        <fullName evidence="5">DUF890 domain protein</fullName>
    </recommendedName>
</protein>
<dbReference type="Proteomes" id="UP000053095">
    <property type="component" value="Unassembled WGS sequence"/>
</dbReference>
<organism evidence="3 4">
    <name type="scientific">Talaromyces pinophilus</name>
    <name type="common">Penicillium pinophilum</name>
    <dbReference type="NCBI Taxonomy" id="128442"/>
    <lineage>
        <taxon>Eukaryota</taxon>
        <taxon>Fungi</taxon>
        <taxon>Dikarya</taxon>
        <taxon>Ascomycota</taxon>
        <taxon>Pezizomycotina</taxon>
        <taxon>Eurotiomycetes</taxon>
        <taxon>Eurotiomycetidae</taxon>
        <taxon>Eurotiales</taxon>
        <taxon>Trichocomaceae</taxon>
        <taxon>Talaromyces</taxon>
        <taxon>Talaromyces sect. Talaromyces</taxon>
    </lineage>
</organism>
<gene>
    <name evidence="3" type="ORF">TCE0_024f07488</name>
</gene>
<dbReference type="EMBL" id="DF933820">
    <property type="protein sequence ID" value="GAM37510.1"/>
    <property type="molecule type" value="Genomic_DNA"/>
</dbReference>
<dbReference type="PANTHER" id="PTHR13393">
    <property type="entry name" value="SAM-DEPENDENT METHYLTRANSFERASE"/>
    <property type="match status" value="1"/>
</dbReference>
<evidence type="ECO:0008006" key="5">
    <source>
        <dbReference type="Google" id="ProtNLM"/>
    </source>
</evidence>
<dbReference type="InterPro" id="IPR029063">
    <property type="entry name" value="SAM-dependent_MTases_sf"/>
</dbReference>
<dbReference type="SUPFAM" id="SSF53335">
    <property type="entry name" value="S-adenosyl-L-methionine-dependent methyltransferases"/>
    <property type="match status" value="1"/>
</dbReference>
<proteinExistence type="predicted"/>
<accession>A0A6V8H919</accession>
<name>A0A6V8H919_TALPI</name>
<reference evidence="4" key="1">
    <citation type="journal article" date="2015" name="Genome Announc.">
        <title>Draft genome sequence of Talaromyces cellulolyticus strain Y-94, a source of lignocellulosic biomass-degrading enzymes.</title>
        <authorList>
            <person name="Fujii T."/>
            <person name="Koike H."/>
            <person name="Sawayama S."/>
            <person name="Yano S."/>
            <person name="Inoue H."/>
        </authorList>
    </citation>
    <scope>NUCLEOTIDE SEQUENCE [LARGE SCALE GENOMIC DNA]</scope>
    <source>
        <strain evidence="4">Y-94</strain>
    </source>
</reference>
<dbReference type="Pfam" id="PF05971">
    <property type="entry name" value="Methyltransf_10"/>
    <property type="match status" value="1"/>
</dbReference>
<dbReference type="GO" id="GO:0008168">
    <property type="term" value="F:methyltransferase activity"/>
    <property type="evidence" value="ECO:0007669"/>
    <property type="project" value="UniProtKB-KW"/>
</dbReference>
<dbReference type="Gene3D" id="3.40.50.150">
    <property type="entry name" value="Vaccinia Virus protein VP39"/>
    <property type="match status" value="1"/>
</dbReference>
<sequence>MDSSRNIYKREIDFRALALTSPEFAKRLKSNDQLDFSDPDSVRQLTKSLLERDFKLVVDLPDDRLCPPIPNRFNYILWLQDLLDTSSRTGTDQYDPNRQVLGLDIGTGCCAIYPLLGCSSRPRWRFVATDIDSKNVSSSRKAVSDNKLDDRIMIMETKPNDPLIPVDKLDVDRLDFVMCNPPFYESEDELISSADAKSRPPFSACTGAAVEMITPGGEVAFIESLIKQSLILKTQVLWYTSMFGKLSSVSITVQKLFDNGVNNWAVTEFVQGKGTRRWAVGWSFSDWRPRSDVSRGIASLPKHLLPFPSHYDFEIPGRHTGSLEHAISKIGAEFSPLRYFHYTWYTKQSCIGYAREDVWSRKARRKFAREQHDGEAISHDEKALDVLTAALGFRIDLSLQADHSVDVVIRWIKGSDQVLFESFCGMLKRKLTEEVEV</sequence>
<dbReference type="GO" id="GO:0070475">
    <property type="term" value="P:rRNA base methylation"/>
    <property type="evidence" value="ECO:0007669"/>
    <property type="project" value="TreeGrafter"/>
</dbReference>
<keyword evidence="1" id="KW-0489">Methyltransferase</keyword>
<keyword evidence="2" id="KW-0808">Transferase</keyword>
<evidence type="ECO:0000313" key="3">
    <source>
        <dbReference type="EMBL" id="GAM37510.1"/>
    </source>
</evidence>
<dbReference type="PANTHER" id="PTHR13393:SF0">
    <property type="entry name" value="RNA N6-ADENOSINE-METHYLTRANSFERASE METTL16"/>
    <property type="match status" value="1"/>
</dbReference>
<evidence type="ECO:0000256" key="1">
    <source>
        <dbReference type="ARBA" id="ARBA00022603"/>
    </source>
</evidence>
<evidence type="ECO:0000256" key="2">
    <source>
        <dbReference type="ARBA" id="ARBA00022679"/>
    </source>
</evidence>
<dbReference type="AlphaFoldDB" id="A0A6V8H919"/>
<dbReference type="InterPro" id="IPR010286">
    <property type="entry name" value="METTL16/RlmF"/>
</dbReference>
<evidence type="ECO:0000313" key="4">
    <source>
        <dbReference type="Proteomes" id="UP000053095"/>
    </source>
</evidence>